<dbReference type="AlphaFoldDB" id="A0A369JJU7"/>
<reference evidence="3" key="1">
    <citation type="submission" date="2018-04" db="EMBL/GenBank/DDBJ databases">
        <title>Whole genome sequencing of Hypsizygus marmoreus.</title>
        <authorList>
            <person name="Choi I.-G."/>
            <person name="Min B."/>
            <person name="Kim J.-G."/>
            <person name="Kim S."/>
            <person name="Oh Y.-L."/>
            <person name="Kong W.-S."/>
            <person name="Park H."/>
            <person name="Jeong J."/>
            <person name="Song E.-S."/>
        </authorList>
    </citation>
    <scope>NUCLEOTIDE SEQUENCE [LARGE SCALE GENOMIC DNA]</scope>
    <source>
        <strain evidence="3">51987-8</strain>
    </source>
</reference>
<sequence length="226" mass="22635">MFSAILILSMLASAVSAHIAPFPAVHQLLARQDIVPFEPSTIPSECQTQCATVVNISTTCNVPAPPSCGCSANEEHGFVVCLDCLVSVGGSPGTDRLTEIAQGFLDHYVFICNNAGVPLPATTVSGGVSTLTFTQPPISATGVSGRPSSVSTTASQPTTQQVQNTAAAQNTVTVLDATSTTGTAGSDTTGGPNAPPTGNSASRTSGNGNNGGKAAIVAALALVVFF</sequence>
<organism evidence="3 4">
    <name type="scientific">Hypsizygus marmoreus</name>
    <name type="common">White beech mushroom</name>
    <name type="synonym">Agaricus marmoreus</name>
    <dbReference type="NCBI Taxonomy" id="39966"/>
    <lineage>
        <taxon>Eukaryota</taxon>
        <taxon>Fungi</taxon>
        <taxon>Dikarya</taxon>
        <taxon>Basidiomycota</taxon>
        <taxon>Agaricomycotina</taxon>
        <taxon>Agaricomycetes</taxon>
        <taxon>Agaricomycetidae</taxon>
        <taxon>Agaricales</taxon>
        <taxon>Tricholomatineae</taxon>
        <taxon>Lyophyllaceae</taxon>
        <taxon>Hypsizygus</taxon>
    </lineage>
</organism>
<gene>
    <name evidence="3" type="ORF">Hypma_011196</name>
</gene>
<dbReference type="Proteomes" id="UP000076154">
    <property type="component" value="Unassembled WGS sequence"/>
</dbReference>
<feature type="chain" id="PRO_5017041786" evidence="2">
    <location>
        <begin position="18"/>
        <end position="226"/>
    </location>
</feature>
<feature type="signal peptide" evidence="2">
    <location>
        <begin position="1"/>
        <end position="17"/>
    </location>
</feature>
<dbReference type="OrthoDB" id="2564568at2759"/>
<evidence type="ECO:0000313" key="3">
    <source>
        <dbReference type="EMBL" id="RDB21612.1"/>
    </source>
</evidence>
<name>A0A369JJU7_HYPMA</name>
<dbReference type="InParanoid" id="A0A369JJU7"/>
<proteinExistence type="predicted"/>
<feature type="compositionally biased region" description="Low complexity" evidence="1">
    <location>
        <begin position="158"/>
        <end position="191"/>
    </location>
</feature>
<evidence type="ECO:0000313" key="4">
    <source>
        <dbReference type="Proteomes" id="UP000076154"/>
    </source>
</evidence>
<accession>A0A369JJU7</accession>
<feature type="compositionally biased region" description="Polar residues" evidence="1">
    <location>
        <begin position="196"/>
        <end position="207"/>
    </location>
</feature>
<dbReference type="EMBL" id="LUEZ02000054">
    <property type="protein sequence ID" value="RDB21612.1"/>
    <property type="molecule type" value="Genomic_DNA"/>
</dbReference>
<keyword evidence="4" id="KW-1185">Reference proteome</keyword>
<feature type="region of interest" description="Disordered" evidence="1">
    <location>
        <begin position="136"/>
        <end position="209"/>
    </location>
</feature>
<comment type="caution">
    <text evidence="3">The sequence shown here is derived from an EMBL/GenBank/DDBJ whole genome shotgun (WGS) entry which is preliminary data.</text>
</comment>
<keyword evidence="2" id="KW-0732">Signal</keyword>
<feature type="compositionally biased region" description="Polar residues" evidence="1">
    <location>
        <begin position="136"/>
        <end position="157"/>
    </location>
</feature>
<evidence type="ECO:0000256" key="2">
    <source>
        <dbReference type="SAM" id="SignalP"/>
    </source>
</evidence>
<protein>
    <submittedName>
        <fullName evidence="3">Uncharacterized protein</fullName>
    </submittedName>
</protein>
<evidence type="ECO:0000256" key="1">
    <source>
        <dbReference type="SAM" id="MobiDB-lite"/>
    </source>
</evidence>